<organism evidence="2 3">
    <name type="scientific">Apiospora saccharicola</name>
    <dbReference type="NCBI Taxonomy" id="335842"/>
    <lineage>
        <taxon>Eukaryota</taxon>
        <taxon>Fungi</taxon>
        <taxon>Dikarya</taxon>
        <taxon>Ascomycota</taxon>
        <taxon>Pezizomycotina</taxon>
        <taxon>Sordariomycetes</taxon>
        <taxon>Xylariomycetidae</taxon>
        <taxon>Amphisphaeriales</taxon>
        <taxon>Apiosporaceae</taxon>
        <taxon>Apiospora</taxon>
    </lineage>
</organism>
<comment type="caution">
    <text evidence="2">The sequence shown here is derived from an EMBL/GenBank/DDBJ whole genome shotgun (WGS) entry which is preliminary data.</text>
</comment>
<reference evidence="2 3" key="1">
    <citation type="submission" date="2023-01" db="EMBL/GenBank/DDBJ databases">
        <title>Analysis of 21 Apiospora genomes using comparative genomics revels a genus with tremendous synthesis potential of carbohydrate active enzymes and secondary metabolites.</title>
        <authorList>
            <person name="Sorensen T."/>
        </authorList>
    </citation>
    <scope>NUCLEOTIDE SEQUENCE [LARGE SCALE GENOMIC DNA]</scope>
    <source>
        <strain evidence="2 3">CBS 83171</strain>
    </source>
</reference>
<name>A0ABR1THD9_9PEZI</name>
<accession>A0ABR1THD9</accession>
<keyword evidence="3" id="KW-1185">Reference proteome</keyword>
<feature type="chain" id="PRO_5045832831" evidence="1">
    <location>
        <begin position="22"/>
        <end position="91"/>
    </location>
</feature>
<keyword evidence="1" id="KW-0732">Signal</keyword>
<proteinExistence type="predicted"/>
<feature type="signal peptide" evidence="1">
    <location>
        <begin position="1"/>
        <end position="21"/>
    </location>
</feature>
<dbReference type="EMBL" id="JAQQWM010000009">
    <property type="protein sequence ID" value="KAK8046007.1"/>
    <property type="molecule type" value="Genomic_DNA"/>
</dbReference>
<dbReference type="Proteomes" id="UP001446871">
    <property type="component" value="Unassembled WGS sequence"/>
</dbReference>
<gene>
    <name evidence="2" type="ORF">PG996_014071</name>
</gene>
<sequence>MVPSSEISLEICLLYIQVLVAEEEEEDKKIEDEKEGDPASEKVVSAHIRGFFFLHSANEHRFKLTFFKDRAGFEFSRTGRKMVKLVDRSSG</sequence>
<evidence type="ECO:0000313" key="2">
    <source>
        <dbReference type="EMBL" id="KAK8046007.1"/>
    </source>
</evidence>
<evidence type="ECO:0000313" key="3">
    <source>
        <dbReference type="Proteomes" id="UP001446871"/>
    </source>
</evidence>
<evidence type="ECO:0000256" key="1">
    <source>
        <dbReference type="SAM" id="SignalP"/>
    </source>
</evidence>
<protein>
    <submittedName>
        <fullName evidence="2">Uncharacterized protein</fullName>
    </submittedName>
</protein>